<name>A0ABP9RHN0_9GAMM</name>
<evidence type="ECO:0008006" key="6">
    <source>
        <dbReference type="Google" id="ProtNLM"/>
    </source>
</evidence>
<evidence type="ECO:0000259" key="3">
    <source>
        <dbReference type="Pfam" id="PF13340"/>
    </source>
</evidence>
<organism evidence="4 5">
    <name type="scientific">Modicisalibacter zincidurans</name>
    <dbReference type="NCBI Taxonomy" id="1178777"/>
    <lineage>
        <taxon>Bacteria</taxon>
        <taxon>Pseudomonadati</taxon>
        <taxon>Pseudomonadota</taxon>
        <taxon>Gammaproteobacteria</taxon>
        <taxon>Oceanospirillales</taxon>
        <taxon>Halomonadaceae</taxon>
        <taxon>Modicisalibacter</taxon>
    </lineage>
</organism>
<feature type="domain" description="Insertion element IS402-like" evidence="3">
    <location>
        <begin position="96"/>
        <end position="169"/>
    </location>
</feature>
<keyword evidence="5" id="KW-1185">Reference proteome</keyword>
<accession>A0ABP9RHN0</accession>
<evidence type="ECO:0000313" key="5">
    <source>
        <dbReference type="Proteomes" id="UP001500074"/>
    </source>
</evidence>
<evidence type="ECO:0000313" key="4">
    <source>
        <dbReference type="EMBL" id="GAA5177165.1"/>
    </source>
</evidence>
<dbReference type="NCBIfam" id="NF033580">
    <property type="entry name" value="transpos_IS5_3"/>
    <property type="match status" value="1"/>
</dbReference>
<dbReference type="Pfam" id="PF01609">
    <property type="entry name" value="DDE_Tnp_1"/>
    <property type="match status" value="1"/>
</dbReference>
<sequence length="256" mass="29336">MSKGGRPRKVGDAEKRLLRQLVEEMPLATLDEITEAFCTRTGLSVHHMTVRRRLDEMGIRREQATLPPPQGELEQRYGYRPAHRRQQPGQRYPSSLTDEEWRLVADIFESDGDRGTPPRYPRRLLVDACCYVVRSGCSWRMLPKDFPAWQNVYRTFRRWSQQGKFEQMHDRLRIQWREREGRTQMPSAAVLDAQSTRSSPQGGTSGYDAGKKVKGRKRHVLVDTLGLILAVSVTAASVQDRDGAHPVMANGMEKYA</sequence>
<proteinExistence type="predicted"/>
<dbReference type="PANTHER" id="PTHR30007">
    <property type="entry name" value="PHP DOMAIN PROTEIN"/>
    <property type="match status" value="1"/>
</dbReference>
<dbReference type="Proteomes" id="UP001500074">
    <property type="component" value="Unassembled WGS sequence"/>
</dbReference>
<dbReference type="PANTHER" id="PTHR30007:SF0">
    <property type="entry name" value="TRANSPOSASE"/>
    <property type="match status" value="1"/>
</dbReference>
<protein>
    <recommendedName>
        <fullName evidence="6">IS5 family transposase</fullName>
    </recommendedName>
</protein>
<evidence type="ECO:0000259" key="2">
    <source>
        <dbReference type="Pfam" id="PF01609"/>
    </source>
</evidence>
<comment type="caution">
    <text evidence="4">The sequence shown here is derived from an EMBL/GenBank/DDBJ whole genome shotgun (WGS) entry which is preliminary data.</text>
</comment>
<gene>
    <name evidence="4" type="ORF">GCM10023342_24480</name>
</gene>
<evidence type="ECO:0000256" key="1">
    <source>
        <dbReference type="SAM" id="MobiDB-lite"/>
    </source>
</evidence>
<dbReference type="Pfam" id="PF13340">
    <property type="entry name" value="DUF4096"/>
    <property type="match status" value="1"/>
</dbReference>
<feature type="compositionally biased region" description="Polar residues" evidence="1">
    <location>
        <begin position="193"/>
        <end position="202"/>
    </location>
</feature>
<dbReference type="InterPro" id="IPR025161">
    <property type="entry name" value="IS402-like_dom"/>
</dbReference>
<feature type="region of interest" description="Disordered" evidence="1">
    <location>
        <begin position="191"/>
        <end position="211"/>
    </location>
</feature>
<reference evidence="5" key="1">
    <citation type="journal article" date="2019" name="Int. J. Syst. Evol. Microbiol.">
        <title>The Global Catalogue of Microorganisms (GCM) 10K type strain sequencing project: providing services to taxonomists for standard genome sequencing and annotation.</title>
        <authorList>
            <consortium name="The Broad Institute Genomics Platform"/>
            <consortium name="The Broad Institute Genome Sequencing Center for Infectious Disease"/>
            <person name="Wu L."/>
            <person name="Ma J."/>
        </authorList>
    </citation>
    <scope>NUCLEOTIDE SEQUENCE [LARGE SCALE GENOMIC DNA]</scope>
    <source>
        <strain evidence="5">JCM 18472</strain>
    </source>
</reference>
<feature type="domain" description="Transposase IS4-like" evidence="2">
    <location>
        <begin position="186"/>
        <end position="248"/>
    </location>
</feature>
<dbReference type="InterPro" id="IPR002559">
    <property type="entry name" value="Transposase_11"/>
</dbReference>
<dbReference type="EMBL" id="BAABKI010000024">
    <property type="protein sequence ID" value="GAA5177165.1"/>
    <property type="molecule type" value="Genomic_DNA"/>
</dbReference>